<dbReference type="Gene3D" id="3.10.180.10">
    <property type="entry name" value="2,3-Dihydroxybiphenyl 1,2-Dioxygenase, domain 1"/>
    <property type="match status" value="2"/>
</dbReference>
<protein>
    <submittedName>
        <fullName evidence="2">VOC family protein</fullName>
    </submittedName>
</protein>
<feature type="domain" description="VOC" evidence="1">
    <location>
        <begin position="154"/>
        <end position="268"/>
    </location>
</feature>
<dbReference type="Pfam" id="PF00903">
    <property type="entry name" value="Glyoxalase"/>
    <property type="match status" value="1"/>
</dbReference>
<dbReference type="PROSITE" id="PS51819">
    <property type="entry name" value="VOC"/>
    <property type="match status" value="1"/>
</dbReference>
<dbReference type="EMBL" id="JBHUKS010000033">
    <property type="protein sequence ID" value="MFD2473552.1"/>
    <property type="molecule type" value="Genomic_DNA"/>
</dbReference>
<dbReference type="RefSeq" id="WP_378312123.1">
    <property type="nucleotide sequence ID" value="NZ_JBHUKS010000033.1"/>
</dbReference>
<gene>
    <name evidence="2" type="ORF">ACFSVL_39555</name>
</gene>
<accession>A0ABW5HL97</accession>
<proteinExistence type="predicted"/>
<organism evidence="2 3">
    <name type="scientific">Amycolatopsis silviterrae</name>
    <dbReference type="NCBI Taxonomy" id="1656914"/>
    <lineage>
        <taxon>Bacteria</taxon>
        <taxon>Bacillati</taxon>
        <taxon>Actinomycetota</taxon>
        <taxon>Actinomycetes</taxon>
        <taxon>Pseudonocardiales</taxon>
        <taxon>Pseudonocardiaceae</taxon>
        <taxon>Amycolatopsis</taxon>
    </lineage>
</organism>
<reference evidence="3" key="1">
    <citation type="journal article" date="2019" name="Int. J. Syst. Evol. Microbiol.">
        <title>The Global Catalogue of Microorganisms (GCM) 10K type strain sequencing project: providing services to taxonomists for standard genome sequencing and annotation.</title>
        <authorList>
            <consortium name="The Broad Institute Genomics Platform"/>
            <consortium name="The Broad Institute Genome Sequencing Center for Infectious Disease"/>
            <person name="Wu L."/>
            <person name="Ma J."/>
        </authorList>
    </citation>
    <scope>NUCLEOTIDE SEQUENCE [LARGE SCALE GENOMIC DNA]</scope>
    <source>
        <strain evidence="3">CGMCC 4.7641</strain>
    </source>
</reference>
<dbReference type="Proteomes" id="UP001597483">
    <property type="component" value="Unassembled WGS sequence"/>
</dbReference>
<dbReference type="InterPro" id="IPR004360">
    <property type="entry name" value="Glyas_Fos-R_dOase_dom"/>
</dbReference>
<evidence type="ECO:0000313" key="2">
    <source>
        <dbReference type="EMBL" id="MFD2473552.1"/>
    </source>
</evidence>
<name>A0ABW5HL97_9PSEU</name>
<dbReference type="InterPro" id="IPR037523">
    <property type="entry name" value="VOC_core"/>
</dbReference>
<dbReference type="SUPFAM" id="SSF54593">
    <property type="entry name" value="Glyoxalase/Bleomycin resistance protein/Dihydroxybiphenyl dioxygenase"/>
    <property type="match status" value="2"/>
</dbReference>
<dbReference type="InterPro" id="IPR029068">
    <property type="entry name" value="Glyas_Bleomycin-R_OHBP_Dase"/>
</dbReference>
<sequence>MALHRVSNLTLGVPDVGATAQFYDDFGLIRRPEPDPDGAIVFGTVDAGEQLRLVHSPFRRLMEAALAADTPEDCDRIASNLRQHGFDAAAVGEAFTRECIAVEPATALTVRVIVRPRLVQEPEPAPSYNGPGRFDRVNARADGVVRTDRVRPRRLGHFVVGTTDFETTKRFFVEGMGFKVSDIVKDRGVFLRCSTDHHNLLVQRAPVPFLHHTSWQVEDVDQVGRGAMDMLEGDPARHAWGLGRHYAGSNFFWYLKDPAGNFAEYHSDMDCIPEDALWTPEVLEGARGLFTWGPPPPPSLLEPEDLADLMISGHG</sequence>
<keyword evidence="3" id="KW-1185">Reference proteome</keyword>
<evidence type="ECO:0000313" key="3">
    <source>
        <dbReference type="Proteomes" id="UP001597483"/>
    </source>
</evidence>
<comment type="caution">
    <text evidence="2">The sequence shown here is derived from an EMBL/GenBank/DDBJ whole genome shotgun (WGS) entry which is preliminary data.</text>
</comment>
<evidence type="ECO:0000259" key="1">
    <source>
        <dbReference type="PROSITE" id="PS51819"/>
    </source>
</evidence>